<dbReference type="Gene3D" id="3.40.190.10">
    <property type="entry name" value="Periplasmic binding protein-like II"/>
    <property type="match status" value="2"/>
</dbReference>
<organism evidence="2 3">
    <name type="scientific">Reinekea marinisedimentorum</name>
    <dbReference type="NCBI Taxonomy" id="230495"/>
    <lineage>
        <taxon>Bacteria</taxon>
        <taxon>Pseudomonadati</taxon>
        <taxon>Pseudomonadota</taxon>
        <taxon>Gammaproteobacteria</taxon>
        <taxon>Oceanospirillales</taxon>
        <taxon>Saccharospirillaceae</taxon>
        <taxon>Reinekea</taxon>
    </lineage>
</organism>
<evidence type="ECO:0000313" key="2">
    <source>
        <dbReference type="EMBL" id="TCS38767.1"/>
    </source>
</evidence>
<feature type="signal peptide" evidence="1">
    <location>
        <begin position="1"/>
        <end position="22"/>
    </location>
</feature>
<gene>
    <name evidence="2" type="ORF">BCF53_11541</name>
</gene>
<proteinExistence type="predicted"/>
<evidence type="ECO:0000256" key="1">
    <source>
        <dbReference type="SAM" id="SignalP"/>
    </source>
</evidence>
<keyword evidence="1" id="KW-0732">Signal</keyword>
<dbReference type="PANTHER" id="PTHR38834:SF3">
    <property type="entry name" value="SOLUTE-BINDING PROTEIN FAMILY 3_N-TERMINAL DOMAIN-CONTAINING PROTEIN"/>
    <property type="match status" value="1"/>
</dbReference>
<protein>
    <submittedName>
        <fullName evidence="2">Polar amino acid transport system substrate-binding protein</fullName>
    </submittedName>
</protein>
<dbReference type="SUPFAM" id="SSF53850">
    <property type="entry name" value="Periplasmic binding protein-like II"/>
    <property type="match status" value="1"/>
</dbReference>
<dbReference type="Proteomes" id="UP000295793">
    <property type="component" value="Unassembled WGS sequence"/>
</dbReference>
<dbReference type="RefSeq" id="WP_165901934.1">
    <property type="nucleotide sequence ID" value="NZ_SLZR01000015.1"/>
</dbReference>
<comment type="caution">
    <text evidence="2">The sequence shown here is derived from an EMBL/GenBank/DDBJ whole genome shotgun (WGS) entry which is preliminary data.</text>
</comment>
<dbReference type="PANTHER" id="PTHR38834">
    <property type="entry name" value="PERIPLASMIC SUBSTRATE BINDING PROTEIN FAMILY 3"/>
    <property type="match status" value="1"/>
</dbReference>
<feature type="chain" id="PRO_5020607599" evidence="1">
    <location>
        <begin position="23"/>
        <end position="250"/>
    </location>
</feature>
<dbReference type="AlphaFoldDB" id="A0A4R3HZD9"/>
<sequence length="250" mass="28460">MKRLIWQLPALALVAVLNVVNAADEYVADRLNLFTENYGSYNYSIDGREYEHDGENIGGSSTEFIKKLMDHAGIPYKMKLRSWRVSYERALTRPDYGVFSTGRTELREDLFEWVGPIARYNWIVMVKKDSPLQINSLEDIRGLKVGGYRNDAVTEYVQNAGIEVSDLPNESANPHLLQDGLIDVWVTSDVSAWSVAEATGYTEIEVGYVFKTVDMYLAMNKDTRPEWLDQLYASYDALVEAGELELPTYE</sequence>
<keyword evidence="3" id="KW-1185">Reference proteome</keyword>
<reference evidence="2 3" key="1">
    <citation type="submission" date="2019-03" db="EMBL/GenBank/DDBJ databases">
        <title>Genomic Encyclopedia of Archaeal and Bacterial Type Strains, Phase II (KMG-II): from individual species to whole genera.</title>
        <authorList>
            <person name="Goeker M."/>
        </authorList>
    </citation>
    <scope>NUCLEOTIDE SEQUENCE [LARGE SCALE GENOMIC DNA]</scope>
    <source>
        <strain evidence="2 3">DSM 15388</strain>
    </source>
</reference>
<accession>A0A4R3HZD9</accession>
<evidence type="ECO:0000313" key="3">
    <source>
        <dbReference type="Proteomes" id="UP000295793"/>
    </source>
</evidence>
<dbReference type="EMBL" id="SLZR01000015">
    <property type="protein sequence ID" value="TCS38767.1"/>
    <property type="molecule type" value="Genomic_DNA"/>
</dbReference>
<name>A0A4R3HZD9_9GAMM</name>